<gene>
    <name evidence="2" type="ORF">SNEC2469_LOCUS25236</name>
</gene>
<proteinExistence type="predicted"/>
<reference evidence="2" key="1">
    <citation type="submission" date="2021-02" db="EMBL/GenBank/DDBJ databases">
        <authorList>
            <person name="Dougan E. K."/>
            <person name="Rhodes N."/>
            <person name="Thang M."/>
            <person name="Chan C."/>
        </authorList>
    </citation>
    <scope>NUCLEOTIDE SEQUENCE</scope>
</reference>
<dbReference type="EMBL" id="CAJNJA010049494">
    <property type="protein sequence ID" value="CAE7837474.1"/>
    <property type="molecule type" value="Genomic_DNA"/>
</dbReference>
<dbReference type="Proteomes" id="UP000601435">
    <property type="component" value="Unassembled WGS sequence"/>
</dbReference>
<feature type="region of interest" description="Disordered" evidence="1">
    <location>
        <begin position="1"/>
        <end position="90"/>
    </location>
</feature>
<keyword evidence="3" id="KW-1185">Reference proteome</keyword>
<sequence>MARSCRSATGPRGWRSSRPKATCRSPSGTTSPGSPGPMGTTRSSRRSRPSSGSPFQPAPEEHLALISTSSTASISTTSRRQTTFAWPRSS</sequence>
<protein>
    <submittedName>
        <fullName evidence="2">Uncharacterized protein</fullName>
    </submittedName>
</protein>
<evidence type="ECO:0000256" key="1">
    <source>
        <dbReference type="SAM" id="MobiDB-lite"/>
    </source>
</evidence>
<name>A0A812ZSH3_9DINO</name>
<evidence type="ECO:0000313" key="2">
    <source>
        <dbReference type="EMBL" id="CAE7837474.1"/>
    </source>
</evidence>
<comment type="caution">
    <text evidence="2">The sequence shown here is derived from an EMBL/GenBank/DDBJ whole genome shotgun (WGS) entry which is preliminary data.</text>
</comment>
<evidence type="ECO:0000313" key="3">
    <source>
        <dbReference type="Proteomes" id="UP000601435"/>
    </source>
</evidence>
<dbReference type="AlphaFoldDB" id="A0A812ZSH3"/>
<organism evidence="2 3">
    <name type="scientific">Symbiodinium necroappetens</name>
    <dbReference type="NCBI Taxonomy" id="1628268"/>
    <lineage>
        <taxon>Eukaryota</taxon>
        <taxon>Sar</taxon>
        <taxon>Alveolata</taxon>
        <taxon>Dinophyceae</taxon>
        <taxon>Suessiales</taxon>
        <taxon>Symbiodiniaceae</taxon>
        <taxon>Symbiodinium</taxon>
    </lineage>
</organism>
<feature type="compositionally biased region" description="Low complexity" evidence="1">
    <location>
        <begin position="64"/>
        <end position="83"/>
    </location>
</feature>
<feature type="compositionally biased region" description="Low complexity" evidence="1">
    <location>
        <begin position="25"/>
        <end position="42"/>
    </location>
</feature>
<accession>A0A812ZSH3</accession>